<proteinExistence type="predicted"/>
<dbReference type="OrthoDB" id="5428132at2759"/>
<keyword evidence="3" id="KW-1185">Reference proteome</keyword>
<evidence type="ECO:0000313" key="3">
    <source>
        <dbReference type="Proteomes" id="UP000281553"/>
    </source>
</evidence>
<reference evidence="2 3" key="1">
    <citation type="submission" date="2018-11" db="EMBL/GenBank/DDBJ databases">
        <authorList>
            <consortium name="Pathogen Informatics"/>
        </authorList>
    </citation>
    <scope>NUCLEOTIDE SEQUENCE [LARGE SCALE GENOMIC DNA]</scope>
</reference>
<feature type="region of interest" description="Disordered" evidence="1">
    <location>
        <begin position="1"/>
        <end position="20"/>
    </location>
</feature>
<sequence>MSCCGGGQVDEAEDPTASASFSAMAGATDFDGTERCANSSHKLLPLSIAALVGGDHCEEISAQN</sequence>
<protein>
    <submittedName>
        <fullName evidence="2">Uncharacterized protein</fullName>
    </submittedName>
</protein>
<dbReference type="Proteomes" id="UP000281553">
    <property type="component" value="Unassembled WGS sequence"/>
</dbReference>
<gene>
    <name evidence="2" type="ORF">DILT_LOCUS10393</name>
</gene>
<evidence type="ECO:0000313" key="2">
    <source>
        <dbReference type="EMBL" id="VDN14562.1"/>
    </source>
</evidence>
<dbReference type="AlphaFoldDB" id="A0A3P7P2N4"/>
<organism evidence="2 3">
    <name type="scientific">Dibothriocephalus latus</name>
    <name type="common">Fish tapeworm</name>
    <name type="synonym">Diphyllobothrium latum</name>
    <dbReference type="NCBI Taxonomy" id="60516"/>
    <lineage>
        <taxon>Eukaryota</taxon>
        <taxon>Metazoa</taxon>
        <taxon>Spiralia</taxon>
        <taxon>Lophotrochozoa</taxon>
        <taxon>Platyhelminthes</taxon>
        <taxon>Cestoda</taxon>
        <taxon>Eucestoda</taxon>
        <taxon>Diphyllobothriidea</taxon>
        <taxon>Diphyllobothriidae</taxon>
        <taxon>Dibothriocephalus</taxon>
    </lineage>
</organism>
<accession>A0A3P7P2N4</accession>
<dbReference type="EMBL" id="UYRU01059638">
    <property type="protein sequence ID" value="VDN14562.1"/>
    <property type="molecule type" value="Genomic_DNA"/>
</dbReference>
<name>A0A3P7P2N4_DIBLA</name>
<evidence type="ECO:0000256" key="1">
    <source>
        <dbReference type="SAM" id="MobiDB-lite"/>
    </source>
</evidence>